<dbReference type="Proteomes" id="UP000276260">
    <property type="component" value="Unassembled WGS sequence"/>
</dbReference>
<feature type="signal peptide" evidence="1">
    <location>
        <begin position="1"/>
        <end position="20"/>
    </location>
</feature>
<gene>
    <name evidence="2" type="ORF">EIK76_04955</name>
</gene>
<proteinExistence type="predicted"/>
<keyword evidence="1" id="KW-0732">Signal</keyword>
<dbReference type="EMBL" id="RRCF01000001">
    <property type="protein sequence ID" value="RRJ23419.1"/>
    <property type="molecule type" value="Genomic_DNA"/>
</dbReference>
<protein>
    <submittedName>
        <fullName evidence="2">DUF3718 domain-containing protein</fullName>
    </submittedName>
</protein>
<organism evidence="2 3">
    <name type="scientific">Rheinheimera mesophila</name>
    <dbReference type="NCBI Taxonomy" id="1547515"/>
    <lineage>
        <taxon>Bacteria</taxon>
        <taxon>Pseudomonadati</taxon>
        <taxon>Pseudomonadota</taxon>
        <taxon>Gammaproteobacteria</taxon>
        <taxon>Chromatiales</taxon>
        <taxon>Chromatiaceae</taxon>
        <taxon>Rheinheimera</taxon>
    </lineage>
</organism>
<accession>A0A0M2T3I1</accession>
<dbReference type="RefSeq" id="WP_046520335.1">
    <property type="nucleotide sequence ID" value="NZ_LAVS01000031.1"/>
</dbReference>
<dbReference type="OrthoDB" id="6401678at2"/>
<name>A0A0M2T3I1_9GAMM</name>
<reference evidence="2 3" key="1">
    <citation type="submission" date="2018-11" db="EMBL/GenBank/DDBJ databases">
        <title>Draft genome analysis of Rheinheimera mesophila isolated from an industrial waste site.</title>
        <authorList>
            <person name="Yu Q."/>
            <person name="Qi Y."/>
            <person name="Zhang H."/>
            <person name="Lu Y."/>
            <person name="Pu J."/>
        </authorList>
    </citation>
    <scope>NUCLEOTIDE SEQUENCE [LARGE SCALE GENOMIC DNA]</scope>
    <source>
        <strain evidence="2 3">IITR13</strain>
    </source>
</reference>
<dbReference type="AlphaFoldDB" id="A0A0M2T3I1"/>
<dbReference type="Pfam" id="PF12514">
    <property type="entry name" value="DUF3718"/>
    <property type="match status" value="1"/>
</dbReference>
<keyword evidence="3" id="KW-1185">Reference proteome</keyword>
<sequence>MNAKLLFAAAVLTLSASASAQSTMDPQIQDVLIETCAHAQDNDRISLNKTLKANRLSKQRAVDKVVCDGKTLVNFARSANADRVVAMLEPYEQRSKGNVSISDIVAP</sequence>
<comment type="caution">
    <text evidence="2">The sequence shown here is derived from an EMBL/GenBank/DDBJ whole genome shotgun (WGS) entry which is preliminary data.</text>
</comment>
<dbReference type="InterPro" id="IPR022193">
    <property type="entry name" value="DUF3718"/>
</dbReference>
<feature type="chain" id="PRO_5007417990" evidence="1">
    <location>
        <begin position="21"/>
        <end position="107"/>
    </location>
</feature>
<evidence type="ECO:0000313" key="3">
    <source>
        <dbReference type="Proteomes" id="UP000276260"/>
    </source>
</evidence>
<evidence type="ECO:0000313" key="2">
    <source>
        <dbReference type="EMBL" id="RRJ23419.1"/>
    </source>
</evidence>
<evidence type="ECO:0000256" key="1">
    <source>
        <dbReference type="SAM" id="SignalP"/>
    </source>
</evidence>